<dbReference type="InterPro" id="IPR036393">
    <property type="entry name" value="AceGlu_kinase-like_sf"/>
</dbReference>
<comment type="function">
    <text evidence="8">Catalyzes the transfer of a phosphate group to glutamate to form L-glutamate 5-phosphate.</text>
</comment>
<feature type="binding site" evidence="8">
    <location>
        <begin position="171"/>
        <end position="172"/>
    </location>
    <ligand>
        <name>ATP</name>
        <dbReference type="ChEBI" id="CHEBI:30616"/>
    </ligand>
</feature>
<gene>
    <name evidence="8 10" type="primary">proB</name>
    <name evidence="10" type="ORF">H9Q80_13790</name>
</gene>
<keyword evidence="1 8" id="KW-0963">Cytoplasm</keyword>
<dbReference type="Proteomes" id="UP000515856">
    <property type="component" value="Chromosome"/>
</dbReference>
<evidence type="ECO:0000256" key="6">
    <source>
        <dbReference type="ARBA" id="ARBA00022777"/>
    </source>
</evidence>
<evidence type="ECO:0000313" key="10">
    <source>
        <dbReference type="EMBL" id="QNM11324.1"/>
    </source>
</evidence>
<dbReference type="InterPro" id="IPR005715">
    <property type="entry name" value="Glu_5kinase/COase_Synthase"/>
</dbReference>
<protein>
    <recommendedName>
        <fullName evidence="8">Glutamate 5-kinase</fullName>
        <ecNumber evidence="8">2.7.2.11</ecNumber>
    </recommendedName>
    <alternativeName>
        <fullName evidence="8">Gamma-glutamyl kinase</fullName>
        <shortName evidence="8">GK</shortName>
    </alternativeName>
</protein>
<dbReference type="CDD" id="cd04242">
    <property type="entry name" value="AAK_G5K_ProB"/>
    <property type="match status" value="1"/>
</dbReference>
<dbReference type="InterPro" id="IPR001057">
    <property type="entry name" value="Glu/AcGlu_kinase"/>
</dbReference>
<comment type="subcellular location">
    <subcellularLocation>
        <location evidence="8">Cytoplasm</location>
    </subcellularLocation>
</comment>
<comment type="catalytic activity">
    <reaction evidence="8">
        <text>L-glutamate + ATP = L-glutamyl 5-phosphate + ADP</text>
        <dbReference type="Rhea" id="RHEA:14877"/>
        <dbReference type="ChEBI" id="CHEBI:29985"/>
        <dbReference type="ChEBI" id="CHEBI:30616"/>
        <dbReference type="ChEBI" id="CHEBI:58274"/>
        <dbReference type="ChEBI" id="CHEBI:456216"/>
        <dbReference type="EC" id="2.7.2.11"/>
    </reaction>
</comment>
<sequence>MKEMKDIKRIVVKVGSSTITRENGLNLRKIDQLAMVLSDIKNKGIDVVLVSSGAVSAGASKLKMKTRPSLMREKQAAASVGQCELMFIYDKFFSQYGQTISQLLITKTITANETPRVNVINTMETLLQYGVIPIVNENDSIAFDEIAYGDNDTLSAITAYLVHADLLVILSDIDGLYDKNPSKYDDAKLIPVVDGINSHILSMAEDASSNVGTGGMITKLHAAQYASEHNIPMIIANGKQPSILYDILEDNYKGTLFDVKEESYGTH</sequence>
<dbReference type="PANTHER" id="PTHR43654:SF1">
    <property type="entry name" value="ISOPENTENYL PHOSPHATE KINASE"/>
    <property type="match status" value="1"/>
</dbReference>
<dbReference type="GO" id="GO:0005829">
    <property type="term" value="C:cytosol"/>
    <property type="evidence" value="ECO:0007669"/>
    <property type="project" value="TreeGrafter"/>
</dbReference>
<dbReference type="KEGG" id="ehn:H9Q80_13790"/>
<dbReference type="GO" id="GO:0055129">
    <property type="term" value="P:L-proline biosynthetic process"/>
    <property type="evidence" value="ECO:0007669"/>
    <property type="project" value="UniProtKB-UniRule"/>
</dbReference>
<dbReference type="UniPathway" id="UPA00098">
    <property type="reaction ID" value="UER00359"/>
</dbReference>
<dbReference type="HAMAP" id="MF_00456">
    <property type="entry name" value="ProB"/>
    <property type="match status" value="1"/>
</dbReference>
<keyword evidence="11" id="KW-1185">Reference proteome</keyword>
<keyword evidence="5 8" id="KW-0547">Nucleotide-binding</keyword>
<dbReference type="InterPro" id="IPR019797">
    <property type="entry name" value="Glutamate_5-kinase_CS"/>
</dbReference>
<keyword evidence="6 8" id="KW-0418">Kinase</keyword>
<dbReference type="RefSeq" id="WP_117451791.1">
    <property type="nucleotide sequence ID" value="NZ_CP060636.1"/>
</dbReference>
<evidence type="ECO:0000256" key="8">
    <source>
        <dbReference type="HAMAP-Rule" id="MF_00456"/>
    </source>
</evidence>
<feature type="binding site" evidence="8">
    <location>
        <begin position="213"/>
        <end position="219"/>
    </location>
    <ligand>
        <name>ATP</name>
        <dbReference type="ChEBI" id="CHEBI:30616"/>
    </ligand>
</feature>
<dbReference type="EC" id="2.7.2.11" evidence="8"/>
<reference evidence="10 11" key="1">
    <citation type="submission" date="2020-08" db="EMBL/GenBank/DDBJ databases">
        <authorList>
            <person name="Liu C."/>
            <person name="Sun Q."/>
        </authorList>
    </citation>
    <scope>NUCLEOTIDE SEQUENCE [LARGE SCALE GENOMIC DNA]</scope>
    <source>
        <strain evidence="10 11">NSJ-61</strain>
    </source>
</reference>
<dbReference type="EMBL" id="CP060636">
    <property type="protein sequence ID" value="QNM11324.1"/>
    <property type="molecule type" value="Genomic_DNA"/>
</dbReference>
<keyword evidence="2 8" id="KW-0028">Amino-acid biosynthesis</keyword>
<accession>A0A7G9GKJ2</accession>
<keyword evidence="4 8" id="KW-0808">Transferase</keyword>
<feature type="domain" description="Aspartate/glutamate/uridylate kinase" evidence="9">
    <location>
        <begin position="8"/>
        <end position="237"/>
    </location>
</feature>
<evidence type="ECO:0000313" key="11">
    <source>
        <dbReference type="Proteomes" id="UP000515856"/>
    </source>
</evidence>
<feature type="binding site" evidence="8">
    <location>
        <position position="52"/>
    </location>
    <ligand>
        <name>substrate</name>
    </ligand>
</feature>
<evidence type="ECO:0000256" key="1">
    <source>
        <dbReference type="ARBA" id="ARBA00022490"/>
    </source>
</evidence>
<evidence type="ECO:0000256" key="5">
    <source>
        <dbReference type="ARBA" id="ARBA00022741"/>
    </source>
</evidence>
<dbReference type="Gene3D" id="3.40.1160.10">
    <property type="entry name" value="Acetylglutamate kinase-like"/>
    <property type="match status" value="1"/>
</dbReference>
<evidence type="ECO:0000256" key="4">
    <source>
        <dbReference type="ARBA" id="ARBA00022679"/>
    </source>
</evidence>
<evidence type="ECO:0000256" key="3">
    <source>
        <dbReference type="ARBA" id="ARBA00022650"/>
    </source>
</evidence>
<dbReference type="GO" id="GO:0005524">
    <property type="term" value="F:ATP binding"/>
    <property type="evidence" value="ECO:0007669"/>
    <property type="project" value="UniProtKB-KW"/>
</dbReference>
<evidence type="ECO:0000259" key="9">
    <source>
        <dbReference type="Pfam" id="PF00696"/>
    </source>
</evidence>
<dbReference type="GO" id="GO:0004349">
    <property type="term" value="F:glutamate 5-kinase activity"/>
    <property type="evidence" value="ECO:0007669"/>
    <property type="project" value="UniProtKB-UniRule"/>
</dbReference>
<dbReference type="FunFam" id="3.40.1160.10:FF:000018">
    <property type="entry name" value="Glutamate 5-kinase"/>
    <property type="match status" value="1"/>
</dbReference>
<comment type="pathway">
    <text evidence="8">Amino-acid biosynthesis; L-proline biosynthesis; L-glutamate 5-semialdehyde from L-glutamate: step 1/2.</text>
</comment>
<feature type="binding site" evidence="8">
    <location>
        <position position="13"/>
    </location>
    <ligand>
        <name>ATP</name>
        <dbReference type="ChEBI" id="CHEBI:30616"/>
    </ligand>
</feature>
<proteinExistence type="inferred from homology"/>
<organism evidence="10 11">
    <name type="scientific">[Eubacterium] hominis</name>
    <dbReference type="NCBI Taxonomy" id="2764325"/>
    <lineage>
        <taxon>Bacteria</taxon>
        <taxon>Bacillati</taxon>
        <taxon>Bacillota</taxon>
        <taxon>Erysipelotrichia</taxon>
        <taxon>Erysipelotrichales</taxon>
        <taxon>Erysipelotrichaceae</taxon>
        <taxon>Amedibacillus</taxon>
    </lineage>
</organism>
<keyword evidence="3 8" id="KW-0641">Proline biosynthesis</keyword>
<dbReference type="SUPFAM" id="SSF53633">
    <property type="entry name" value="Carbamate kinase-like"/>
    <property type="match status" value="1"/>
</dbReference>
<comment type="similarity">
    <text evidence="8">Belongs to the glutamate 5-kinase family.</text>
</comment>
<dbReference type="InterPro" id="IPR041739">
    <property type="entry name" value="G5K_ProB"/>
</dbReference>
<dbReference type="PRINTS" id="PR00474">
    <property type="entry name" value="GLU5KINASE"/>
</dbReference>
<feature type="binding site" evidence="8">
    <location>
        <position position="151"/>
    </location>
    <ligand>
        <name>substrate</name>
    </ligand>
</feature>
<dbReference type="InterPro" id="IPR011529">
    <property type="entry name" value="Glu_5kinase"/>
</dbReference>
<feature type="binding site" evidence="8">
    <location>
        <position position="139"/>
    </location>
    <ligand>
        <name>substrate</name>
    </ligand>
</feature>
<dbReference type="NCBIfam" id="TIGR01027">
    <property type="entry name" value="proB"/>
    <property type="match status" value="1"/>
</dbReference>
<dbReference type="InterPro" id="IPR001048">
    <property type="entry name" value="Asp/Glu/Uridylate_kinase"/>
</dbReference>
<dbReference type="PROSITE" id="PS00902">
    <property type="entry name" value="GLUTAMATE_5_KINASE"/>
    <property type="match status" value="1"/>
</dbReference>
<dbReference type="PANTHER" id="PTHR43654">
    <property type="entry name" value="GLUTAMATE 5-KINASE"/>
    <property type="match status" value="1"/>
</dbReference>
<evidence type="ECO:0000256" key="2">
    <source>
        <dbReference type="ARBA" id="ARBA00022605"/>
    </source>
</evidence>
<keyword evidence="7 8" id="KW-0067">ATP-binding</keyword>
<dbReference type="AlphaFoldDB" id="A0A7G9GKJ2"/>
<name>A0A7G9GKJ2_9FIRM</name>
<evidence type="ECO:0000256" key="7">
    <source>
        <dbReference type="ARBA" id="ARBA00022840"/>
    </source>
</evidence>
<dbReference type="Pfam" id="PF00696">
    <property type="entry name" value="AA_kinase"/>
    <property type="match status" value="1"/>
</dbReference>
<dbReference type="PIRSF" id="PIRSF000729">
    <property type="entry name" value="GK"/>
    <property type="match status" value="1"/>
</dbReference>